<dbReference type="EMBL" id="JABWMJ010000018">
    <property type="protein sequence ID" value="NUZ08851.1"/>
    <property type="molecule type" value="Genomic_DNA"/>
</dbReference>
<sequence length="400" mass="44008">MTTDTLVIEPSQRKLRIFALNPSLAAQFGMESIAELTIRVPWEADLRAGPVGEYVEVVDVDPASGALYKPVDLNDPRVLAQDGLAPSETNPQFHQQMAYAVAMSSIVHFEQALGRRALWAPHRESNNDGSFRSERFVRRLRIYPHALRDQNAYYSPQKKALLFGYFPTGLTDENNTKDTLVFTSLSHDIIAHETTHALLDGVHPRFNLPVNRDVLAFHEAFADIVALFQRFSYPGVLRHQIAKTRTVRRERGGPGIYGAHLAFPSRAEPGDGGQGRTRTRGLARPLALLEPADRSGSRPLAVIRGTPLQGTSRRSADANVLSAELAANVMGWRGPRHQLTASGRLLAATCFAAFREAALHRWTASEQSLAASLSGQKPPTAKGGLWELDRMTTPKAPAFP</sequence>
<proteinExistence type="predicted"/>
<reference evidence="2 3" key="1">
    <citation type="submission" date="2020-06" db="EMBL/GenBank/DDBJ databases">
        <title>Schlegella sp. ID0723 isolated from air conditioner.</title>
        <authorList>
            <person name="Kim D.Y."/>
            <person name="Kim D.-U."/>
        </authorList>
    </citation>
    <scope>NUCLEOTIDE SEQUENCE [LARGE SCALE GENOMIC DNA]</scope>
    <source>
        <strain evidence="2 3">ID0723</strain>
    </source>
</reference>
<dbReference type="AlphaFoldDB" id="A0A7Y6NT52"/>
<dbReference type="RefSeq" id="WP_176071711.1">
    <property type="nucleotide sequence ID" value="NZ_JABWMJ010000018.1"/>
</dbReference>
<dbReference type="Proteomes" id="UP000529637">
    <property type="component" value="Unassembled WGS sequence"/>
</dbReference>
<evidence type="ECO:0000313" key="2">
    <source>
        <dbReference type="EMBL" id="NUZ08851.1"/>
    </source>
</evidence>
<feature type="region of interest" description="Disordered" evidence="1">
    <location>
        <begin position="369"/>
        <end position="400"/>
    </location>
</feature>
<gene>
    <name evidence="2" type="ORF">HQN59_24200</name>
</gene>
<comment type="caution">
    <text evidence="2">The sequence shown here is derived from an EMBL/GenBank/DDBJ whole genome shotgun (WGS) entry which is preliminary data.</text>
</comment>
<organism evidence="2 3">
    <name type="scientific">Piscinibacter koreensis</name>
    <dbReference type="NCBI Taxonomy" id="2742824"/>
    <lineage>
        <taxon>Bacteria</taxon>
        <taxon>Pseudomonadati</taxon>
        <taxon>Pseudomonadota</taxon>
        <taxon>Betaproteobacteria</taxon>
        <taxon>Burkholderiales</taxon>
        <taxon>Sphaerotilaceae</taxon>
        <taxon>Piscinibacter</taxon>
    </lineage>
</organism>
<feature type="region of interest" description="Disordered" evidence="1">
    <location>
        <begin position="258"/>
        <end position="278"/>
    </location>
</feature>
<protein>
    <submittedName>
        <fullName evidence="2">Uncharacterized protein</fullName>
    </submittedName>
</protein>
<name>A0A7Y6NT52_9BURK</name>
<accession>A0A7Y6NT52</accession>
<evidence type="ECO:0000256" key="1">
    <source>
        <dbReference type="SAM" id="MobiDB-lite"/>
    </source>
</evidence>
<keyword evidence="3" id="KW-1185">Reference proteome</keyword>
<evidence type="ECO:0000313" key="3">
    <source>
        <dbReference type="Proteomes" id="UP000529637"/>
    </source>
</evidence>
<dbReference type="SUPFAM" id="SSF55486">
    <property type="entry name" value="Metalloproteases ('zincins'), catalytic domain"/>
    <property type="match status" value="1"/>
</dbReference>